<proteinExistence type="predicted"/>
<accession>A0A9P1FIP8</accession>
<evidence type="ECO:0000313" key="2">
    <source>
        <dbReference type="EMBL" id="CAL1129400.1"/>
    </source>
</evidence>
<reference evidence="1" key="1">
    <citation type="submission" date="2022-10" db="EMBL/GenBank/DDBJ databases">
        <authorList>
            <person name="Chen Y."/>
            <person name="Dougan E. K."/>
            <person name="Chan C."/>
            <person name="Rhodes N."/>
            <person name="Thang M."/>
        </authorList>
    </citation>
    <scope>NUCLEOTIDE SEQUENCE</scope>
</reference>
<sequence length="283" mass="31693">MAFERADEDRSTKNVEFLINQVVGGRRAKDIDFIFVDTSKKSHYKCFPQLPNVLYVHRERVGFDICSYKVGLAIAPPRSYKYVVLMNGSVRGPFTTDEDFLAIFKEQLDSQTPVVGTSVNCEPRLHVQSMFFMMNSVGADLMNATLSCDIPSYRAAGSGPHGELNLSGNILQAGFNLRAVQLLWRGMNVKNQSMLRRTCSLLGNDPYAPGRDRDPKTLQLRDIDPDDVLFYKTTRKVGQERLKNLTKVFDEECAPLATGVIGEVRAGQRDNCGLRNFSFTSCG</sequence>
<dbReference type="EMBL" id="CAMXCT030000238">
    <property type="protein sequence ID" value="CAL4763337.1"/>
    <property type="molecule type" value="Genomic_DNA"/>
</dbReference>
<organism evidence="1">
    <name type="scientific">Cladocopium goreaui</name>
    <dbReference type="NCBI Taxonomy" id="2562237"/>
    <lineage>
        <taxon>Eukaryota</taxon>
        <taxon>Sar</taxon>
        <taxon>Alveolata</taxon>
        <taxon>Dinophyceae</taxon>
        <taxon>Suessiales</taxon>
        <taxon>Symbiodiniaceae</taxon>
        <taxon>Cladocopium</taxon>
    </lineage>
</organism>
<dbReference type="OrthoDB" id="526941at2759"/>
<dbReference type="EMBL" id="CAMXCT020000238">
    <property type="protein sequence ID" value="CAL1129400.1"/>
    <property type="molecule type" value="Genomic_DNA"/>
</dbReference>
<dbReference type="EMBL" id="CAMXCT010000238">
    <property type="protein sequence ID" value="CAI3976025.1"/>
    <property type="molecule type" value="Genomic_DNA"/>
</dbReference>
<name>A0A9P1FIP8_9DINO</name>
<evidence type="ECO:0000313" key="3">
    <source>
        <dbReference type="Proteomes" id="UP001152797"/>
    </source>
</evidence>
<dbReference type="AlphaFoldDB" id="A0A9P1FIP8"/>
<dbReference type="Proteomes" id="UP001152797">
    <property type="component" value="Unassembled WGS sequence"/>
</dbReference>
<keyword evidence="3" id="KW-1185">Reference proteome</keyword>
<gene>
    <name evidence="1" type="ORF">C1SCF055_LOCUS4284</name>
</gene>
<protein>
    <submittedName>
        <fullName evidence="1">Uncharacterized protein</fullName>
    </submittedName>
</protein>
<evidence type="ECO:0000313" key="1">
    <source>
        <dbReference type="EMBL" id="CAI3976025.1"/>
    </source>
</evidence>
<comment type="caution">
    <text evidence="1">The sequence shown here is derived from an EMBL/GenBank/DDBJ whole genome shotgun (WGS) entry which is preliminary data.</text>
</comment>
<reference evidence="2" key="2">
    <citation type="submission" date="2024-04" db="EMBL/GenBank/DDBJ databases">
        <authorList>
            <person name="Chen Y."/>
            <person name="Shah S."/>
            <person name="Dougan E. K."/>
            <person name="Thang M."/>
            <person name="Chan C."/>
        </authorList>
    </citation>
    <scope>NUCLEOTIDE SEQUENCE [LARGE SCALE GENOMIC DNA]</scope>
</reference>